<sequence length="100" mass="11831">MCKHEKWVLELDRDTTRSRPECEVVVVARKDHGLLKKGSIVSIPTQKLRAMRLARESELEQQRIDLDKEMEQKTDDRELVKMQLVHLNTLLQKEHLSLEE</sequence>
<reference evidence="1 2" key="1">
    <citation type="journal article" date="2017" name="Nat. Commun.">
        <title>Genome assembly with in vitro proximity ligation data and whole-genome triplication in lettuce.</title>
        <authorList>
            <person name="Reyes-Chin-Wo S."/>
            <person name="Wang Z."/>
            <person name="Yang X."/>
            <person name="Kozik A."/>
            <person name="Arikit S."/>
            <person name="Song C."/>
            <person name="Xia L."/>
            <person name="Froenicke L."/>
            <person name="Lavelle D.O."/>
            <person name="Truco M.J."/>
            <person name="Xia R."/>
            <person name="Zhu S."/>
            <person name="Xu C."/>
            <person name="Xu H."/>
            <person name="Xu X."/>
            <person name="Cox K."/>
            <person name="Korf I."/>
            <person name="Meyers B.C."/>
            <person name="Michelmore R.W."/>
        </authorList>
    </citation>
    <scope>NUCLEOTIDE SEQUENCE [LARGE SCALE GENOMIC DNA]</scope>
    <source>
        <strain evidence="2">cv. Salinas</strain>
        <tissue evidence="1">Seedlings</tissue>
    </source>
</reference>
<gene>
    <name evidence="1" type="ORF">LSAT_V11C200072950</name>
</gene>
<keyword evidence="2" id="KW-1185">Reference proteome</keyword>
<accession>A0A9R1WDZ0</accession>
<dbReference type="AlphaFoldDB" id="A0A9R1WDZ0"/>
<name>A0A9R1WDZ0_LACSA</name>
<evidence type="ECO:0000313" key="1">
    <source>
        <dbReference type="EMBL" id="KAJ0223415.1"/>
    </source>
</evidence>
<evidence type="ECO:0000313" key="2">
    <source>
        <dbReference type="Proteomes" id="UP000235145"/>
    </source>
</evidence>
<organism evidence="1 2">
    <name type="scientific">Lactuca sativa</name>
    <name type="common">Garden lettuce</name>
    <dbReference type="NCBI Taxonomy" id="4236"/>
    <lineage>
        <taxon>Eukaryota</taxon>
        <taxon>Viridiplantae</taxon>
        <taxon>Streptophyta</taxon>
        <taxon>Embryophyta</taxon>
        <taxon>Tracheophyta</taxon>
        <taxon>Spermatophyta</taxon>
        <taxon>Magnoliopsida</taxon>
        <taxon>eudicotyledons</taxon>
        <taxon>Gunneridae</taxon>
        <taxon>Pentapetalae</taxon>
        <taxon>asterids</taxon>
        <taxon>campanulids</taxon>
        <taxon>Asterales</taxon>
        <taxon>Asteraceae</taxon>
        <taxon>Cichorioideae</taxon>
        <taxon>Cichorieae</taxon>
        <taxon>Lactucinae</taxon>
        <taxon>Lactuca</taxon>
    </lineage>
</organism>
<protein>
    <submittedName>
        <fullName evidence="1">Uncharacterized protein</fullName>
    </submittedName>
</protein>
<dbReference type="EMBL" id="NBSK02000002">
    <property type="protein sequence ID" value="KAJ0223415.1"/>
    <property type="molecule type" value="Genomic_DNA"/>
</dbReference>
<proteinExistence type="predicted"/>
<comment type="caution">
    <text evidence="1">The sequence shown here is derived from an EMBL/GenBank/DDBJ whole genome shotgun (WGS) entry which is preliminary data.</text>
</comment>
<dbReference type="Proteomes" id="UP000235145">
    <property type="component" value="Unassembled WGS sequence"/>
</dbReference>